<reference evidence="10" key="1">
    <citation type="submission" date="2023-03" db="EMBL/GenBank/DDBJ databases">
        <title>Near-Complete genome sequence of Lipomyces tetrasporous NRRL Y-64009, an oleaginous yeast capable of growing on lignocellulosic hydrolysates.</title>
        <authorList>
            <consortium name="Lawrence Berkeley National Laboratory"/>
            <person name="Jagtap S.S."/>
            <person name="Liu J.-J."/>
            <person name="Walukiewicz H.E."/>
            <person name="Pangilinan J."/>
            <person name="Lipzen A."/>
            <person name="Ahrendt S."/>
            <person name="Koriabine M."/>
            <person name="Cobaugh K."/>
            <person name="Salamov A."/>
            <person name="Yoshinaga Y."/>
            <person name="Ng V."/>
            <person name="Daum C."/>
            <person name="Grigoriev I.V."/>
            <person name="Slininger P.J."/>
            <person name="Dien B.S."/>
            <person name="Jin Y.-S."/>
            <person name="Rao C.V."/>
        </authorList>
    </citation>
    <scope>NUCLEOTIDE SEQUENCE</scope>
    <source>
        <strain evidence="10">NRRL Y-64009</strain>
    </source>
</reference>
<comment type="similarity">
    <text evidence="6">Belongs to the major facilitator superfamily. Allantoate permease family.</text>
</comment>
<evidence type="ECO:0000256" key="3">
    <source>
        <dbReference type="ARBA" id="ARBA00022692"/>
    </source>
</evidence>
<sequence>MATELYTTSSGSQEMKDVARHHVMTQAAIRAPDEGRDKLWIKFVSFFWDTARKGPEEQALLNRLDFFLLSYIVLSFLIKTLDQTNITNAYVSGMKEDLALNGNELNYFTTAYNMGYLVGSMPIQLLMGYVRPSVVLPACEVVWGALVMGLAGAHSAEYIYIFRAIIGFLEAAAYPAFARCIGSWYKPDELGKRMILFGISASLASMISGYIQAGVYTSMNGVHGLAGWRWLFIIDGVISIPIACMGFVFFPDFPTTTRAMWLNEQQRALAIRRMDEVGRAPPRRMTVKRFVMVWFQWRTHAYLWTNLMSGLQQGQMVYMSLWLKSLKYSVQKINILPTIGYAIAIVCAYIYAIISDHTGWRWQLMVAGFLFKMLGNILLAVWDIPFGLKFFAYLCPNFGEQNLFLTWAAENFQDDSEIRGILPAAGNMLMFGFNAWVPVLIFPTGKAPVFLVGYSCSAGFCVVGILGILLMRYLFIRRAKQLGYVKNEYGLLIPPELATEYVPRDEESGGDAASIEKETAVVYGTDK</sequence>
<evidence type="ECO:0000313" key="10">
    <source>
        <dbReference type="EMBL" id="KAJ8102898.1"/>
    </source>
</evidence>
<feature type="transmembrane region" description="Helical" evidence="8">
    <location>
        <begin position="421"/>
        <end position="443"/>
    </location>
</feature>
<name>A0AAD7QWQ2_9ASCO</name>
<keyword evidence="5 8" id="KW-0472">Membrane</keyword>
<comment type="subcellular location">
    <subcellularLocation>
        <location evidence="1">Membrane</location>
        <topology evidence="1">Multi-pass membrane protein</topology>
    </subcellularLocation>
</comment>
<dbReference type="PANTHER" id="PTHR43791">
    <property type="entry name" value="PERMEASE-RELATED"/>
    <property type="match status" value="1"/>
</dbReference>
<dbReference type="InterPro" id="IPR036259">
    <property type="entry name" value="MFS_trans_sf"/>
</dbReference>
<dbReference type="GO" id="GO:0022857">
    <property type="term" value="F:transmembrane transporter activity"/>
    <property type="evidence" value="ECO:0007669"/>
    <property type="project" value="InterPro"/>
</dbReference>
<dbReference type="FunFam" id="1.20.1250.20:FF:000065">
    <property type="entry name" value="Putative MFS pantothenate transporter"/>
    <property type="match status" value="1"/>
</dbReference>
<keyword evidence="4 8" id="KW-1133">Transmembrane helix</keyword>
<feature type="compositionally biased region" description="Basic and acidic residues" evidence="7">
    <location>
        <begin position="514"/>
        <end position="527"/>
    </location>
</feature>
<feature type="transmembrane region" description="Helical" evidence="8">
    <location>
        <begin position="228"/>
        <end position="250"/>
    </location>
</feature>
<evidence type="ECO:0000256" key="1">
    <source>
        <dbReference type="ARBA" id="ARBA00004141"/>
    </source>
</evidence>
<dbReference type="GeneID" id="80881024"/>
<gene>
    <name evidence="10" type="ORF">POJ06DRAFT_235843</name>
</gene>
<dbReference type="AlphaFoldDB" id="A0AAD7QWQ2"/>
<dbReference type="RefSeq" id="XP_056046348.1">
    <property type="nucleotide sequence ID" value="XM_056185858.1"/>
</dbReference>
<evidence type="ECO:0000256" key="5">
    <source>
        <dbReference type="ARBA" id="ARBA00023136"/>
    </source>
</evidence>
<evidence type="ECO:0000259" key="9">
    <source>
        <dbReference type="PROSITE" id="PS50850"/>
    </source>
</evidence>
<evidence type="ECO:0000256" key="8">
    <source>
        <dbReference type="SAM" id="Phobius"/>
    </source>
</evidence>
<proteinExistence type="inferred from homology"/>
<feature type="region of interest" description="Disordered" evidence="7">
    <location>
        <begin position="506"/>
        <end position="527"/>
    </location>
</feature>
<keyword evidence="2" id="KW-0813">Transport</keyword>
<dbReference type="GO" id="GO:0016020">
    <property type="term" value="C:membrane"/>
    <property type="evidence" value="ECO:0007669"/>
    <property type="project" value="UniProtKB-SubCell"/>
</dbReference>
<keyword evidence="11" id="KW-1185">Reference proteome</keyword>
<dbReference type="InterPro" id="IPR020846">
    <property type="entry name" value="MFS_dom"/>
</dbReference>
<dbReference type="InterPro" id="IPR011701">
    <property type="entry name" value="MFS"/>
</dbReference>
<dbReference type="Proteomes" id="UP001217417">
    <property type="component" value="Unassembled WGS sequence"/>
</dbReference>
<feature type="transmembrane region" description="Helical" evidence="8">
    <location>
        <begin position="134"/>
        <end position="154"/>
    </location>
</feature>
<dbReference type="Gene3D" id="1.20.1250.20">
    <property type="entry name" value="MFS general substrate transporter like domains"/>
    <property type="match status" value="1"/>
</dbReference>
<evidence type="ECO:0000313" key="11">
    <source>
        <dbReference type="Proteomes" id="UP001217417"/>
    </source>
</evidence>
<feature type="domain" description="Major facilitator superfamily (MFS) profile" evidence="9">
    <location>
        <begin position="68"/>
        <end position="482"/>
    </location>
</feature>
<evidence type="ECO:0000256" key="7">
    <source>
        <dbReference type="SAM" id="MobiDB-lite"/>
    </source>
</evidence>
<evidence type="ECO:0000256" key="4">
    <source>
        <dbReference type="ARBA" id="ARBA00022989"/>
    </source>
</evidence>
<dbReference type="EMBL" id="JARPMG010000002">
    <property type="protein sequence ID" value="KAJ8102898.1"/>
    <property type="molecule type" value="Genomic_DNA"/>
</dbReference>
<organism evidence="10 11">
    <name type="scientific">Lipomyces tetrasporus</name>
    <dbReference type="NCBI Taxonomy" id="54092"/>
    <lineage>
        <taxon>Eukaryota</taxon>
        <taxon>Fungi</taxon>
        <taxon>Dikarya</taxon>
        <taxon>Ascomycota</taxon>
        <taxon>Saccharomycotina</taxon>
        <taxon>Lipomycetes</taxon>
        <taxon>Lipomycetales</taxon>
        <taxon>Lipomycetaceae</taxon>
        <taxon>Lipomyces</taxon>
    </lineage>
</organism>
<feature type="transmembrane region" description="Helical" evidence="8">
    <location>
        <begin position="360"/>
        <end position="382"/>
    </location>
</feature>
<feature type="transmembrane region" description="Helical" evidence="8">
    <location>
        <begin position="160"/>
        <end position="182"/>
    </location>
</feature>
<dbReference type="SUPFAM" id="SSF103473">
    <property type="entry name" value="MFS general substrate transporter"/>
    <property type="match status" value="1"/>
</dbReference>
<evidence type="ECO:0000256" key="2">
    <source>
        <dbReference type="ARBA" id="ARBA00022448"/>
    </source>
</evidence>
<dbReference type="Pfam" id="PF07690">
    <property type="entry name" value="MFS_1"/>
    <property type="match status" value="1"/>
</dbReference>
<protein>
    <submittedName>
        <fullName evidence="10">Major facilitator superfamily domain-containing protein</fullName>
    </submittedName>
</protein>
<keyword evidence="3 8" id="KW-0812">Transmembrane</keyword>
<feature type="transmembrane region" description="Helical" evidence="8">
    <location>
        <begin position="333"/>
        <end position="354"/>
    </location>
</feature>
<dbReference type="PANTHER" id="PTHR43791:SF43">
    <property type="entry name" value="MAJOR FACILITATOR SUPERFAMILY (MFS) PROFILE DOMAIN-CONTAINING PROTEIN"/>
    <property type="match status" value="1"/>
</dbReference>
<comment type="caution">
    <text evidence="10">The sequence shown here is derived from an EMBL/GenBank/DDBJ whole genome shotgun (WGS) entry which is preliminary data.</text>
</comment>
<feature type="transmembrane region" description="Helical" evidence="8">
    <location>
        <begin position="449"/>
        <end position="471"/>
    </location>
</feature>
<evidence type="ECO:0000256" key="6">
    <source>
        <dbReference type="ARBA" id="ARBA00037968"/>
    </source>
</evidence>
<accession>A0AAD7QWQ2</accession>
<feature type="transmembrane region" description="Helical" evidence="8">
    <location>
        <begin position="194"/>
        <end position="216"/>
    </location>
</feature>
<dbReference type="PROSITE" id="PS50850">
    <property type="entry name" value="MFS"/>
    <property type="match status" value="1"/>
</dbReference>